<dbReference type="InterPro" id="IPR014710">
    <property type="entry name" value="RmlC-like_jellyroll"/>
</dbReference>
<evidence type="ECO:0000313" key="4">
    <source>
        <dbReference type="Proteomes" id="UP000695264"/>
    </source>
</evidence>
<sequence>MGDGGAGPGEGRGDGGPGGGSGGTADGGGPGGEAAAPGDRGSGDAGDAGDCGTRAAPATPAPPPGTDHTTRAFSPASPAGTVPAPDAGDDGAGTPTAVFQLRGRTGVFDAVTDFVYLPRDAHAVVTTERGGRFALPGARCTRRLPARRGPAEEVGVELRGSGTCSRQVNNFAAAGAFEADRLIAVEVLTPGGNWSSYPPHKHDEERPGRESRLEEIYHFEIADAPDGTPGLGYHRVSPSGPGRRSDLLAEVRDGDTVLVPDGWHGPSVAAPGHDLYYLNVMAGPGEERAWLIQDHPDHAWIRTTWPDQPADPRLPLYHAPPAAGARAGDGDVPERPVEGDRP</sequence>
<dbReference type="GO" id="GO:0102482">
    <property type="term" value="F:5-deoxy-D-glucuronate isomerase activity"/>
    <property type="evidence" value="ECO:0007669"/>
    <property type="project" value="UniProtKB-EC"/>
</dbReference>
<dbReference type="Pfam" id="PF04962">
    <property type="entry name" value="KduI"/>
    <property type="match status" value="1"/>
</dbReference>
<evidence type="ECO:0000313" key="3">
    <source>
        <dbReference type="EMBL" id="NJQ02579.1"/>
    </source>
</evidence>
<feature type="compositionally biased region" description="Gly residues" evidence="2">
    <location>
        <begin position="1"/>
        <end position="32"/>
    </location>
</feature>
<comment type="caution">
    <text evidence="3">The sequence shown here is derived from an EMBL/GenBank/DDBJ whole genome shotgun (WGS) entry which is preliminary data.</text>
</comment>
<feature type="region of interest" description="Disordered" evidence="2">
    <location>
        <begin position="306"/>
        <end position="342"/>
    </location>
</feature>
<protein>
    <submittedName>
        <fullName evidence="3">5-deoxy-glucuronate isomerase</fullName>
        <ecNumber evidence="3">5.3.1.30</ecNumber>
    </submittedName>
</protein>
<dbReference type="SUPFAM" id="SSF51182">
    <property type="entry name" value="RmlC-like cupins"/>
    <property type="match status" value="1"/>
</dbReference>
<dbReference type="InterPro" id="IPR024203">
    <property type="entry name" value="Deoxy-glucuronate_isom_IolB"/>
</dbReference>
<keyword evidence="4" id="KW-1185">Reference proteome</keyword>
<dbReference type="Proteomes" id="UP000695264">
    <property type="component" value="Unassembled WGS sequence"/>
</dbReference>
<dbReference type="InterPro" id="IPR021120">
    <property type="entry name" value="KduI/IolB_isomerase"/>
</dbReference>
<dbReference type="PANTHER" id="PTHR39193">
    <property type="entry name" value="5-DEOXY-GLUCURONATE ISOMERASE"/>
    <property type="match status" value="1"/>
</dbReference>
<dbReference type="PANTHER" id="PTHR39193:SF1">
    <property type="entry name" value="5-DEOXY-GLUCURONATE ISOMERASE"/>
    <property type="match status" value="1"/>
</dbReference>
<keyword evidence="1 3" id="KW-0413">Isomerase</keyword>
<evidence type="ECO:0000256" key="1">
    <source>
        <dbReference type="ARBA" id="ARBA00023235"/>
    </source>
</evidence>
<evidence type="ECO:0000256" key="2">
    <source>
        <dbReference type="SAM" id="MobiDB-lite"/>
    </source>
</evidence>
<dbReference type="Gene3D" id="2.60.120.10">
    <property type="entry name" value="Jelly Rolls"/>
    <property type="match status" value="2"/>
</dbReference>
<feature type="compositionally biased region" description="Low complexity" evidence="2">
    <location>
        <begin position="48"/>
        <end position="58"/>
    </location>
</feature>
<dbReference type="InterPro" id="IPR011051">
    <property type="entry name" value="RmlC_Cupin_sf"/>
</dbReference>
<name>A0ABX1BY09_9ACTN</name>
<dbReference type="NCBIfam" id="TIGR04378">
    <property type="entry name" value="myo_inos_iolB"/>
    <property type="match status" value="1"/>
</dbReference>
<feature type="region of interest" description="Disordered" evidence="2">
    <location>
        <begin position="1"/>
        <end position="97"/>
    </location>
</feature>
<organism evidence="3 4">
    <name type="scientific">Streptomyces zingiberis</name>
    <dbReference type="NCBI Taxonomy" id="2053010"/>
    <lineage>
        <taxon>Bacteria</taxon>
        <taxon>Bacillati</taxon>
        <taxon>Actinomycetota</taxon>
        <taxon>Actinomycetes</taxon>
        <taxon>Kitasatosporales</taxon>
        <taxon>Streptomycetaceae</taxon>
        <taxon>Streptomyces</taxon>
    </lineage>
</organism>
<gene>
    <name evidence="3" type="primary">iolB</name>
    <name evidence="3" type="ORF">HCK00_19040</name>
</gene>
<feature type="compositionally biased region" description="Basic and acidic residues" evidence="2">
    <location>
        <begin position="328"/>
        <end position="342"/>
    </location>
</feature>
<dbReference type="EMBL" id="JAATEN010000015">
    <property type="protein sequence ID" value="NJQ02579.1"/>
    <property type="molecule type" value="Genomic_DNA"/>
</dbReference>
<accession>A0ABX1BY09</accession>
<dbReference type="EC" id="5.3.1.30" evidence="3"/>
<reference evidence="3 4" key="1">
    <citation type="submission" date="2020-03" db="EMBL/GenBank/DDBJ databases">
        <title>WGS of actinomycetes isolated from Thailand.</title>
        <authorList>
            <person name="Thawai C."/>
        </authorList>
    </citation>
    <scope>NUCLEOTIDE SEQUENCE [LARGE SCALE GENOMIC DNA]</scope>
    <source>
        <strain evidence="3 4">PLAI 1-29</strain>
    </source>
</reference>
<proteinExistence type="predicted"/>